<keyword evidence="3" id="KW-0378">Hydrolase</keyword>
<dbReference type="GO" id="GO:0044732">
    <property type="term" value="C:mitotic spindle pole body"/>
    <property type="evidence" value="ECO:0007669"/>
    <property type="project" value="TreeGrafter"/>
</dbReference>
<feature type="compositionally biased region" description="Low complexity" evidence="6">
    <location>
        <begin position="306"/>
        <end position="320"/>
    </location>
</feature>
<protein>
    <recommendedName>
        <fullName evidence="2">separase</fullName>
        <ecNumber evidence="2">3.4.22.49</ecNumber>
    </recommendedName>
</protein>
<dbReference type="PANTHER" id="PTHR12792">
    <property type="entry name" value="EXTRA SPINDLE POLES 1-RELATED"/>
    <property type="match status" value="1"/>
</dbReference>
<proteinExistence type="predicted"/>
<keyword evidence="5" id="KW-0175">Coiled coil</keyword>
<dbReference type="SMART" id="SM00028">
    <property type="entry name" value="TPR"/>
    <property type="match status" value="5"/>
</dbReference>
<feature type="region of interest" description="Disordered" evidence="6">
    <location>
        <begin position="1188"/>
        <end position="1231"/>
    </location>
</feature>
<dbReference type="InterPro" id="IPR030397">
    <property type="entry name" value="SEPARIN_core_dom"/>
</dbReference>
<feature type="region of interest" description="Disordered" evidence="6">
    <location>
        <begin position="919"/>
        <end position="966"/>
    </location>
</feature>
<evidence type="ECO:0000256" key="5">
    <source>
        <dbReference type="SAM" id="Coils"/>
    </source>
</evidence>
<dbReference type="PANTHER" id="PTHR12792:SF0">
    <property type="entry name" value="SEPARIN"/>
    <property type="match status" value="1"/>
</dbReference>
<reference evidence="9" key="2">
    <citation type="submission" date="2015-01" db="EMBL/GenBank/DDBJ databases">
        <title>Evolutionary Origins and Diversification of the Mycorrhizal Mutualists.</title>
        <authorList>
            <consortium name="DOE Joint Genome Institute"/>
            <consortium name="Mycorrhizal Genomics Consortium"/>
            <person name="Kohler A."/>
            <person name="Kuo A."/>
            <person name="Nagy L.G."/>
            <person name="Floudas D."/>
            <person name="Copeland A."/>
            <person name="Barry K.W."/>
            <person name="Cichocki N."/>
            <person name="Veneault-Fourrey C."/>
            <person name="LaButti K."/>
            <person name="Lindquist E.A."/>
            <person name="Lipzen A."/>
            <person name="Lundell T."/>
            <person name="Morin E."/>
            <person name="Murat C."/>
            <person name="Riley R."/>
            <person name="Ohm R."/>
            <person name="Sun H."/>
            <person name="Tunlid A."/>
            <person name="Henrissat B."/>
            <person name="Grigoriev I.V."/>
            <person name="Hibbett D.S."/>
            <person name="Martin F."/>
        </authorList>
    </citation>
    <scope>NUCLEOTIDE SEQUENCE [LARGE SCALE GENOMIC DNA]</scope>
    <source>
        <strain evidence="9">F 1598</strain>
    </source>
</reference>
<dbReference type="PROSITE" id="PS51700">
    <property type="entry name" value="SEPARIN"/>
    <property type="match status" value="1"/>
</dbReference>
<feature type="region of interest" description="Disordered" evidence="6">
    <location>
        <begin position="387"/>
        <end position="423"/>
    </location>
</feature>
<dbReference type="GO" id="GO:0051307">
    <property type="term" value="P:meiotic chromosome separation"/>
    <property type="evidence" value="ECO:0007669"/>
    <property type="project" value="TreeGrafter"/>
</dbReference>
<sequence length="2130" mass="235399">MAAPRPTHRPAKPAPTSKSNSKSPHTNISTKPKPKSKASSSSGDGGPTTRVAEAMRAVNAASQSLSGLVQSGWRAGSGKKSSEAVGAGENASKELRELRVVCVGDVDIERAASSVVGKLIVLEMYDTAQSVLTEMRTPLSALYGPPASKPATQTDVLTLPLPLSSTSLSETLQTLISTYLLNALVILSHKFQTHSHSHWQVLLNTFQSTPTLLQWLPHLPSLQPKHRDSMLTRAYSVLTKLLSSSCSSQSNHPAPSNSSFNSRTTFELRTYALQCLLHTSPGCIEPNTFWDQATRFCAAFVRASTSSSSFPTSLPSTSNTRGETGEEDVVRAVLSAFGVLLSGVDVREDQGGWMRGRGFVGFCECWMGFAKRAGDIEVLDRISELMQSASPASSPSSSTSRPQPHAHRRTQISPDESVLVVPRTQKEKDSLMLEGARICAVFARVTAIVERYHSGDRDTDRKDELTKGMNEATSFLTRCRALFALSWDIKRVEGEDGDADADAELRRAKGKAERALERLRRAAVKLLDTTPKARDRDTEGVEAFLSGVVSAYEEFEKQDIITPALDTLFVLARTALVTTEYESYNIAYEYLSHAINLLSSSSDHPSSPPELANYIRCVSGAYHNLAGTLYQDGKYVGAVKFLKEGCALGRRALVLRGDEVSGEGKGEEGWKLLREQLHRRWELLGICYSKMGERRLAYEAFIECVKSYPYADVGFAPSTGTSALSAVFTSSASAKQLGVVIDRLTYIGTCELLLQPPEVSLQPPLESCNLTPAIIGTILERQIEGLEGSLWKEGAQKVVKTLLVDALDIYSASGGMPIRRARVLIRYLEFGYRVTEDGGVSRHPDDIGEEAEELLGRNILGQDASLAQFYPQYRTLLHLWLALHAHRREDPQQTSLIAHHSEEACRILKSLFIGSATEPLNKASPAKNSPKTLKGKAKATTTRTKPAVARRGAPTKSSRNVDPVTPKSRKVLEPVTLNTSQVTPTRPAGEVKKSVLVFDDFDKLLDLLRMVSHLLGLLGLVLVKVKLLDVTRRLCERHSGTSHDGYITTSVDLAHEYVKLGKTANASTIYGQALIAIRNGGPSDEIRTTFLLRYAESLAIVNNVLRSSSTYCEALGLSTNLSGEDKGMSTAQRVKARVGSLERAAIAAHTYGVIQYARNDLTGSLDGMLQSLRLWNRAVDTLARLNPLPASKSAPEPDENPFEMSNLKDALPASESDPSQQPELSAPKKTFKRRPAMEGLEWRITDGLLNTLFALCQAYFARGSPREADYFAQQAQDLAESLNAPAMVSRALTRKGEIQLHQGQLGDGYVSLMRAAELLEDMPGPDAADIRRLRGYYSQLKAMHGDAHQLYEGAALMLEELEKLFSGLDGLPSGLRKSTGLSPKAAPTKEMVVPALLAAVLRQHIWLLRDDAGDDSRRLLERFVDLPPTDETKSEENALMARLTLHDVYGRFRADMFLSSLVESTIALPMGMSGDKLFSLSPSTQEILAILDNAEKLFWADLASVARRGKVSRVRDATVSLAMIRALQSSLGRVTKMAPVLTAGLLDASAAVTLRRELLEAIQQKFPNLQAFDDLQWPLITPNGSPLPRPKTRMRARMALLDSDDEHDGSNLDETSLKQYWDSIRDKYNNRSFNLANLSVSQADCLPKNWTVISINITEDKNTMFVTRQRTQQEPLIFCVPLKGRRETEEDEHLTFDDALNELKQIITLSNQGTRQAIHVKNDDPQARASWWAERSGLDKRMQELLENIEFCWLGAFKTILSQPMNASPDIITDLRTRFDKVFKRSLQSQERKQKTKIRLDDNLLECFSTLSPKCRDEELEDLVYFILDLYQFHGVPVAISDVDIDQVVVDLRTALEEHAVKSRGKVTPVEDNHMFLVLDKNVQGIPWESIPILRGRSVSRIPSMDFLVDRLEFAKWQKSAEHQESSDAAVDRAEVDPRKAYYVLNPSGDLKGTEGRFSSWLQEMNGVGWEGTIGRPPSEQQFINALARKDLVIYFGHGGGEQYVRSHKIRHLPRCAATMLWGCSSGALREMGDFDRVGTPYNYMLAGCPTLVANMWDVTDRDIDKFSQAVFDKMRLNTTGLRQHVQQARSHTLTEGVSLVAAVAQSRSVCKLKYLTGAAPVVYGIPFYL</sequence>
<evidence type="ECO:0000256" key="1">
    <source>
        <dbReference type="ARBA" id="ARBA00000451"/>
    </source>
</evidence>
<evidence type="ECO:0000256" key="6">
    <source>
        <dbReference type="SAM" id="MobiDB-lite"/>
    </source>
</evidence>
<dbReference type="InterPro" id="IPR011990">
    <property type="entry name" value="TPR-like_helical_dom_sf"/>
</dbReference>
<feature type="domain" description="Peptidase C50" evidence="7">
    <location>
        <begin position="1938"/>
        <end position="2035"/>
    </location>
</feature>
<dbReference type="Pfam" id="PF03568">
    <property type="entry name" value="Separin_C"/>
    <property type="match status" value="1"/>
</dbReference>
<dbReference type="EC" id="3.4.22.49" evidence="2"/>
<feature type="compositionally biased region" description="Low complexity" evidence="6">
    <location>
        <begin position="388"/>
        <end position="400"/>
    </location>
</feature>
<feature type="coiled-coil region" evidence="5">
    <location>
        <begin position="502"/>
        <end position="529"/>
    </location>
</feature>
<dbReference type="HOGENOM" id="CLU_000777_0_0_1"/>
<dbReference type="GO" id="GO:0006508">
    <property type="term" value="P:proteolysis"/>
    <property type="evidence" value="ECO:0007669"/>
    <property type="project" value="InterPro"/>
</dbReference>
<comment type="catalytic activity">
    <reaction evidence="1">
        <text>All bonds known to be hydrolyzed by this endopeptidase have arginine in P1 and an acidic residue in P4. P6 is often occupied by an acidic residue or by a hydroxy-amino-acid residue, the phosphorylation of which enhances cleavage.</text>
        <dbReference type="EC" id="3.4.22.49"/>
    </reaction>
</comment>
<dbReference type="OrthoDB" id="10255632at2759"/>
<dbReference type="GO" id="GO:0004197">
    <property type="term" value="F:cysteine-type endopeptidase activity"/>
    <property type="evidence" value="ECO:0007669"/>
    <property type="project" value="InterPro"/>
</dbReference>
<gene>
    <name evidence="8" type="ORF">PILCRDRAFT_816630</name>
</gene>
<dbReference type="Proteomes" id="UP000054166">
    <property type="component" value="Unassembled WGS sequence"/>
</dbReference>
<dbReference type="Gene3D" id="1.25.40.10">
    <property type="entry name" value="Tetratricopeptide repeat domain"/>
    <property type="match status" value="1"/>
</dbReference>
<dbReference type="GO" id="GO:0072686">
    <property type="term" value="C:mitotic spindle"/>
    <property type="evidence" value="ECO:0007669"/>
    <property type="project" value="TreeGrafter"/>
</dbReference>
<dbReference type="GO" id="GO:0005634">
    <property type="term" value="C:nucleus"/>
    <property type="evidence" value="ECO:0007669"/>
    <property type="project" value="InterPro"/>
</dbReference>
<evidence type="ECO:0000256" key="2">
    <source>
        <dbReference type="ARBA" id="ARBA00012489"/>
    </source>
</evidence>
<feature type="region of interest" description="Disordered" evidence="6">
    <location>
        <begin position="70"/>
        <end position="90"/>
    </location>
</feature>
<evidence type="ECO:0000256" key="4">
    <source>
        <dbReference type="ARBA" id="ARBA00022829"/>
    </source>
</evidence>
<organism evidence="8 9">
    <name type="scientific">Piloderma croceum (strain F 1598)</name>
    <dbReference type="NCBI Taxonomy" id="765440"/>
    <lineage>
        <taxon>Eukaryota</taxon>
        <taxon>Fungi</taxon>
        <taxon>Dikarya</taxon>
        <taxon>Basidiomycota</taxon>
        <taxon>Agaricomycotina</taxon>
        <taxon>Agaricomycetes</taxon>
        <taxon>Agaricomycetidae</taxon>
        <taxon>Atheliales</taxon>
        <taxon>Atheliaceae</taxon>
        <taxon>Piloderma</taxon>
    </lineage>
</organism>
<name>A0A0C3G641_PILCF</name>
<dbReference type="InterPro" id="IPR019734">
    <property type="entry name" value="TPR_rpt"/>
</dbReference>
<accession>A0A0C3G641</accession>
<evidence type="ECO:0000313" key="8">
    <source>
        <dbReference type="EMBL" id="KIM86091.1"/>
    </source>
</evidence>
<dbReference type="EMBL" id="KN832983">
    <property type="protein sequence ID" value="KIM86091.1"/>
    <property type="molecule type" value="Genomic_DNA"/>
</dbReference>
<feature type="compositionally biased region" description="Polar residues" evidence="6">
    <location>
        <begin position="16"/>
        <end position="28"/>
    </location>
</feature>
<evidence type="ECO:0000313" key="9">
    <source>
        <dbReference type="Proteomes" id="UP000054166"/>
    </source>
</evidence>
<dbReference type="GO" id="GO:0005737">
    <property type="term" value="C:cytoplasm"/>
    <property type="evidence" value="ECO:0007669"/>
    <property type="project" value="TreeGrafter"/>
</dbReference>
<feature type="compositionally biased region" description="Low complexity" evidence="6">
    <location>
        <begin position="938"/>
        <end position="951"/>
    </location>
</feature>
<evidence type="ECO:0000259" key="7">
    <source>
        <dbReference type="PROSITE" id="PS51700"/>
    </source>
</evidence>
<reference evidence="8 9" key="1">
    <citation type="submission" date="2014-04" db="EMBL/GenBank/DDBJ databases">
        <authorList>
            <consortium name="DOE Joint Genome Institute"/>
            <person name="Kuo A."/>
            <person name="Tarkka M."/>
            <person name="Buscot F."/>
            <person name="Kohler A."/>
            <person name="Nagy L.G."/>
            <person name="Floudas D."/>
            <person name="Copeland A."/>
            <person name="Barry K.W."/>
            <person name="Cichocki N."/>
            <person name="Veneault-Fourrey C."/>
            <person name="LaButti K."/>
            <person name="Lindquist E.A."/>
            <person name="Lipzen A."/>
            <person name="Lundell T."/>
            <person name="Morin E."/>
            <person name="Murat C."/>
            <person name="Sun H."/>
            <person name="Tunlid A."/>
            <person name="Henrissat B."/>
            <person name="Grigoriev I.V."/>
            <person name="Hibbett D.S."/>
            <person name="Martin F."/>
            <person name="Nordberg H.P."/>
            <person name="Cantor M.N."/>
            <person name="Hua S.X."/>
        </authorList>
    </citation>
    <scope>NUCLEOTIDE SEQUENCE [LARGE SCALE GENOMIC DNA]</scope>
    <source>
        <strain evidence="8 9">F 1598</strain>
    </source>
</reference>
<feature type="region of interest" description="Disordered" evidence="6">
    <location>
        <begin position="1"/>
        <end position="51"/>
    </location>
</feature>
<keyword evidence="9" id="KW-1185">Reference proteome</keyword>
<feature type="compositionally biased region" description="Basic residues" evidence="6">
    <location>
        <begin position="1"/>
        <end position="11"/>
    </location>
</feature>
<dbReference type="STRING" id="765440.A0A0C3G641"/>
<dbReference type="InterPro" id="IPR005314">
    <property type="entry name" value="Peptidase_C50"/>
</dbReference>
<feature type="region of interest" description="Disordered" evidence="6">
    <location>
        <begin position="306"/>
        <end position="325"/>
    </location>
</feature>
<keyword evidence="4" id="KW-0159">Chromosome partition</keyword>
<dbReference type="SUPFAM" id="SSF48452">
    <property type="entry name" value="TPR-like"/>
    <property type="match status" value="2"/>
</dbReference>
<dbReference type="InParanoid" id="A0A0C3G641"/>
<evidence type="ECO:0000256" key="3">
    <source>
        <dbReference type="ARBA" id="ARBA00022801"/>
    </source>
</evidence>